<dbReference type="EMBL" id="BAABBV010000002">
    <property type="protein sequence ID" value="GAA4165106.1"/>
    <property type="molecule type" value="Genomic_DNA"/>
</dbReference>
<evidence type="ECO:0000313" key="1">
    <source>
        <dbReference type="EMBL" id="GAA4165106.1"/>
    </source>
</evidence>
<organism evidence="1 2">
    <name type="scientific">Gryllotalpicola daejeonensis</name>
    <dbReference type="NCBI Taxonomy" id="993087"/>
    <lineage>
        <taxon>Bacteria</taxon>
        <taxon>Bacillati</taxon>
        <taxon>Actinomycetota</taxon>
        <taxon>Actinomycetes</taxon>
        <taxon>Micrococcales</taxon>
        <taxon>Microbacteriaceae</taxon>
        <taxon>Gryllotalpicola</taxon>
    </lineage>
</organism>
<proteinExistence type="predicted"/>
<dbReference type="RefSeq" id="WP_344792481.1">
    <property type="nucleotide sequence ID" value="NZ_BAABBV010000002.1"/>
</dbReference>
<dbReference type="InterPro" id="IPR023393">
    <property type="entry name" value="START-like_dom_sf"/>
</dbReference>
<comment type="caution">
    <text evidence="1">The sequence shown here is derived from an EMBL/GenBank/DDBJ whole genome shotgun (WGS) entry which is preliminary data.</text>
</comment>
<sequence length="146" mass="16249">MTVAHRLVHATPEAVFRVLEDPWTYPSWVVGASRARAVEGQWPQPGAALHHSFGLWPAVIDDLTLVREWDSPRHAVLEAHGGIIGTAIVQFDVKPRRDGCVVRMYEDAISGPGMLVPKLARDVLGFPRTVEALKRLAFLAEKRDRP</sequence>
<accession>A0ABP7ZMV7</accession>
<gene>
    <name evidence="1" type="ORF">GCM10022286_27770</name>
</gene>
<reference evidence="1" key="1">
    <citation type="journal article" date="2014" name="Int. J. Syst. Evol. Microbiol.">
        <title>Complete genome of a new Firmicutes species belonging to the dominant human colonic microbiota ('Ruminococcus bicirculans') reveals two chromosomes and a selective capacity to utilize plant glucans.</title>
        <authorList>
            <consortium name="NISC Comparative Sequencing Program"/>
            <person name="Wegmann U."/>
            <person name="Louis P."/>
            <person name="Goesmann A."/>
            <person name="Henrissat B."/>
            <person name="Duncan S.H."/>
            <person name="Flint H.J."/>
        </authorList>
    </citation>
    <scope>NUCLEOTIDE SEQUENCE</scope>
    <source>
        <strain evidence="1">JCM 17590</strain>
    </source>
</reference>
<dbReference type="SUPFAM" id="SSF55961">
    <property type="entry name" value="Bet v1-like"/>
    <property type="match status" value="1"/>
</dbReference>
<protein>
    <submittedName>
        <fullName evidence="1">SRPBCC family protein</fullName>
    </submittedName>
</protein>
<name>A0ABP7ZMV7_9MICO</name>
<keyword evidence="2" id="KW-1185">Reference proteome</keyword>
<reference evidence="1" key="2">
    <citation type="submission" date="2023-12" db="EMBL/GenBank/DDBJ databases">
        <authorList>
            <person name="Sun Q."/>
            <person name="Inoue M."/>
        </authorList>
    </citation>
    <scope>NUCLEOTIDE SEQUENCE</scope>
    <source>
        <strain evidence="1">JCM 17590</strain>
    </source>
</reference>
<dbReference type="Pfam" id="PF10604">
    <property type="entry name" value="Polyketide_cyc2"/>
    <property type="match status" value="1"/>
</dbReference>
<dbReference type="CDD" id="cd07812">
    <property type="entry name" value="SRPBCC"/>
    <property type="match status" value="1"/>
</dbReference>
<dbReference type="Proteomes" id="UP001415169">
    <property type="component" value="Unassembled WGS sequence"/>
</dbReference>
<dbReference type="Gene3D" id="3.30.530.20">
    <property type="match status" value="1"/>
</dbReference>
<dbReference type="InterPro" id="IPR019587">
    <property type="entry name" value="Polyketide_cyclase/dehydratase"/>
</dbReference>
<evidence type="ECO:0000313" key="2">
    <source>
        <dbReference type="Proteomes" id="UP001415169"/>
    </source>
</evidence>